<accession>A0AAV5J856</accession>
<sequence>MWQETSLRITKASLKSSTFTNPGLVRWRVGNDRWYWMPRNRAYELSQKDEAIYTGRYDTTVQNFAPLSQYRVI</sequence>
<evidence type="ECO:0000313" key="1">
    <source>
        <dbReference type="EMBL" id="GKV07155.1"/>
    </source>
</evidence>
<dbReference type="Proteomes" id="UP001054252">
    <property type="component" value="Unassembled WGS sequence"/>
</dbReference>
<name>A0AAV5J856_9ROSI</name>
<reference evidence="1 2" key="1">
    <citation type="journal article" date="2021" name="Commun. Biol.">
        <title>The genome of Shorea leprosula (Dipterocarpaceae) highlights the ecological relevance of drought in aseasonal tropical rainforests.</title>
        <authorList>
            <person name="Ng K.K.S."/>
            <person name="Kobayashi M.J."/>
            <person name="Fawcett J.A."/>
            <person name="Hatakeyama M."/>
            <person name="Paape T."/>
            <person name="Ng C.H."/>
            <person name="Ang C.C."/>
            <person name="Tnah L.H."/>
            <person name="Lee C.T."/>
            <person name="Nishiyama T."/>
            <person name="Sese J."/>
            <person name="O'Brien M.J."/>
            <person name="Copetti D."/>
            <person name="Mohd Noor M.I."/>
            <person name="Ong R.C."/>
            <person name="Putra M."/>
            <person name="Sireger I.Z."/>
            <person name="Indrioko S."/>
            <person name="Kosugi Y."/>
            <person name="Izuno A."/>
            <person name="Isagi Y."/>
            <person name="Lee S.L."/>
            <person name="Shimizu K.K."/>
        </authorList>
    </citation>
    <scope>NUCLEOTIDE SEQUENCE [LARGE SCALE GENOMIC DNA]</scope>
    <source>
        <strain evidence="1">214</strain>
    </source>
</reference>
<organism evidence="1 2">
    <name type="scientific">Rubroshorea leprosula</name>
    <dbReference type="NCBI Taxonomy" id="152421"/>
    <lineage>
        <taxon>Eukaryota</taxon>
        <taxon>Viridiplantae</taxon>
        <taxon>Streptophyta</taxon>
        <taxon>Embryophyta</taxon>
        <taxon>Tracheophyta</taxon>
        <taxon>Spermatophyta</taxon>
        <taxon>Magnoliopsida</taxon>
        <taxon>eudicotyledons</taxon>
        <taxon>Gunneridae</taxon>
        <taxon>Pentapetalae</taxon>
        <taxon>rosids</taxon>
        <taxon>malvids</taxon>
        <taxon>Malvales</taxon>
        <taxon>Dipterocarpaceae</taxon>
        <taxon>Rubroshorea</taxon>
    </lineage>
</organism>
<comment type="caution">
    <text evidence="1">The sequence shown here is derived from an EMBL/GenBank/DDBJ whole genome shotgun (WGS) entry which is preliminary data.</text>
</comment>
<gene>
    <name evidence="1" type="ORF">SLEP1_g18956</name>
</gene>
<dbReference type="AlphaFoldDB" id="A0AAV5J856"/>
<proteinExistence type="predicted"/>
<dbReference type="EMBL" id="BPVZ01000026">
    <property type="protein sequence ID" value="GKV07155.1"/>
    <property type="molecule type" value="Genomic_DNA"/>
</dbReference>
<protein>
    <submittedName>
        <fullName evidence="1">Uncharacterized protein</fullName>
    </submittedName>
</protein>
<keyword evidence="2" id="KW-1185">Reference proteome</keyword>
<evidence type="ECO:0000313" key="2">
    <source>
        <dbReference type="Proteomes" id="UP001054252"/>
    </source>
</evidence>